<dbReference type="Pfam" id="PF01557">
    <property type="entry name" value="FAA_hydrolase"/>
    <property type="match status" value="1"/>
</dbReference>
<comment type="caution">
    <text evidence="4">The sequence shown here is derived from an EMBL/GenBank/DDBJ whole genome shotgun (WGS) entry which is preliminary data.</text>
</comment>
<accession>A0A117NSV9</accession>
<sequence>MVSFPILSRKQSKHLKHSYLYTYPPCLQSKKAAAPHPHSHSSSSSQIPQSTTTTHPQIAQDSQADYKGKLCLVIGRDAKNISPENALSYVAACTSRQRYLSTQTASRSGSRGPCPAMEFL</sequence>
<keyword evidence="5" id="KW-1185">Reference proteome</keyword>
<organism evidence="4 5">
    <name type="scientific">Penicillium freii</name>
    <dbReference type="NCBI Taxonomy" id="48697"/>
    <lineage>
        <taxon>Eukaryota</taxon>
        <taxon>Fungi</taxon>
        <taxon>Dikarya</taxon>
        <taxon>Ascomycota</taxon>
        <taxon>Pezizomycotina</taxon>
        <taxon>Eurotiomycetes</taxon>
        <taxon>Eurotiomycetidae</taxon>
        <taxon>Eurotiales</taxon>
        <taxon>Aspergillaceae</taxon>
        <taxon>Penicillium</taxon>
    </lineage>
</organism>
<protein>
    <recommendedName>
        <fullName evidence="3">Fumarylacetoacetase-like C-terminal domain-containing protein</fullName>
    </recommendedName>
</protein>
<evidence type="ECO:0000256" key="2">
    <source>
        <dbReference type="SAM" id="MobiDB-lite"/>
    </source>
</evidence>
<gene>
    <name evidence="4" type="ORF">ACN42_g320</name>
</gene>
<evidence type="ECO:0000256" key="1">
    <source>
        <dbReference type="ARBA" id="ARBA00010211"/>
    </source>
</evidence>
<dbReference type="Proteomes" id="UP000055045">
    <property type="component" value="Unassembled WGS sequence"/>
</dbReference>
<evidence type="ECO:0000259" key="3">
    <source>
        <dbReference type="Pfam" id="PF01557"/>
    </source>
</evidence>
<evidence type="ECO:0000313" key="5">
    <source>
        <dbReference type="Proteomes" id="UP000055045"/>
    </source>
</evidence>
<dbReference type="SUPFAM" id="SSF56529">
    <property type="entry name" value="FAH"/>
    <property type="match status" value="1"/>
</dbReference>
<evidence type="ECO:0000313" key="4">
    <source>
        <dbReference type="EMBL" id="KUM66739.1"/>
    </source>
</evidence>
<comment type="similarity">
    <text evidence="1">Belongs to the FAH family.</text>
</comment>
<dbReference type="EMBL" id="LLXE01000004">
    <property type="protein sequence ID" value="KUM66739.1"/>
    <property type="molecule type" value="Genomic_DNA"/>
</dbReference>
<reference evidence="4 5" key="1">
    <citation type="submission" date="2015-10" db="EMBL/GenBank/DDBJ databases">
        <title>Genome sequencing of Penicillium freii.</title>
        <authorList>
            <person name="Nguyen H.D."/>
            <person name="Visagie C.M."/>
            <person name="Seifert K.A."/>
        </authorList>
    </citation>
    <scope>NUCLEOTIDE SEQUENCE [LARGE SCALE GENOMIC DNA]</scope>
    <source>
        <strain evidence="4 5">DAOM 242723</strain>
    </source>
</reference>
<dbReference type="Gene3D" id="3.90.850.10">
    <property type="entry name" value="Fumarylacetoacetase-like, C-terminal domain"/>
    <property type="match status" value="1"/>
</dbReference>
<feature type="region of interest" description="Disordered" evidence="2">
    <location>
        <begin position="30"/>
        <end position="61"/>
    </location>
</feature>
<dbReference type="AlphaFoldDB" id="A0A117NSV9"/>
<dbReference type="STRING" id="48697.A0A117NSV9"/>
<dbReference type="InterPro" id="IPR036663">
    <property type="entry name" value="Fumarylacetoacetase_C_sf"/>
</dbReference>
<name>A0A117NSV9_PENFR</name>
<feature type="compositionally biased region" description="Low complexity" evidence="2">
    <location>
        <begin position="40"/>
        <end position="58"/>
    </location>
</feature>
<feature type="domain" description="Fumarylacetoacetase-like C-terminal" evidence="3">
    <location>
        <begin position="43"/>
        <end position="94"/>
    </location>
</feature>
<dbReference type="GO" id="GO:0003824">
    <property type="term" value="F:catalytic activity"/>
    <property type="evidence" value="ECO:0007669"/>
    <property type="project" value="InterPro"/>
</dbReference>
<proteinExistence type="inferred from homology"/>
<dbReference type="InterPro" id="IPR011234">
    <property type="entry name" value="Fumarylacetoacetase-like_C"/>
</dbReference>
<feature type="region of interest" description="Disordered" evidence="2">
    <location>
        <begin position="101"/>
        <end position="120"/>
    </location>
</feature>